<evidence type="ECO:0000256" key="2">
    <source>
        <dbReference type="ARBA" id="ARBA00022737"/>
    </source>
</evidence>
<comment type="caution">
    <text evidence="7">The sequence shown here is derived from an EMBL/GenBank/DDBJ whole genome shotgun (WGS) entry which is preliminary data.</text>
</comment>
<keyword evidence="3 5" id="KW-0863">Zinc-finger</keyword>
<gene>
    <name evidence="7" type="ORF">BSTOLATCC_MIC45721</name>
</gene>
<evidence type="ECO:0000313" key="7">
    <source>
        <dbReference type="EMBL" id="CAG9328266.1"/>
    </source>
</evidence>
<feature type="domain" description="C2H2-type" evidence="6">
    <location>
        <begin position="123"/>
        <end position="151"/>
    </location>
</feature>
<dbReference type="SMART" id="SM00355">
    <property type="entry name" value="ZnF_C2H2"/>
    <property type="match status" value="4"/>
</dbReference>
<dbReference type="GO" id="GO:0008270">
    <property type="term" value="F:zinc ion binding"/>
    <property type="evidence" value="ECO:0007669"/>
    <property type="project" value="UniProtKB-KW"/>
</dbReference>
<reference evidence="7" key="1">
    <citation type="submission" date="2021-09" db="EMBL/GenBank/DDBJ databases">
        <authorList>
            <consortium name="AG Swart"/>
            <person name="Singh M."/>
            <person name="Singh A."/>
            <person name="Seah K."/>
            <person name="Emmerich C."/>
        </authorList>
    </citation>
    <scope>NUCLEOTIDE SEQUENCE</scope>
    <source>
        <strain evidence="7">ATCC30299</strain>
    </source>
</reference>
<name>A0AAU9JT29_9CILI</name>
<dbReference type="Gene3D" id="3.30.160.60">
    <property type="entry name" value="Classic Zinc Finger"/>
    <property type="match status" value="2"/>
</dbReference>
<dbReference type="GO" id="GO:0000977">
    <property type="term" value="F:RNA polymerase II transcription regulatory region sequence-specific DNA binding"/>
    <property type="evidence" value="ECO:0007669"/>
    <property type="project" value="TreeGrafter"/>
</dbReference>
<protein>
    <recommendedName>
        <fullName evidence="6">C2H2-type domain-containing protein</fullName>
    </recommendedName>
</protein>
<keyword evidence="1" id="KW-0479">Metal-binding</keyword>
<evidence type="ECO:0000256" key="1">
    <source>
        <dbReference type="ARBA" id="ARBA00022723"/>
    </source>
</evidence>
<organism evidence="7 8">
    <name type="scientific">Blepharisma stoltei</name>
    <dbReference type="NCBI Taxonomy" id="1481888"/>
    <lineage>
        <taxon>Eukaryota</taxon>
        <taxon>Sar</taxon>
        <taxon>Alveolata</taxon>
        <taxon>Ciliophora</taxon>
        <taxon>Postciliodesmatophora</taxon>
        <taxon>Heterotrichea</taxon>
        <taxon>Heterotrichida</taxon>
        <taxon>Blepharismidae</taxon>
        <taxon>Blepharisma</taxon>
    </lineage>
</organism>
<dbReference type="GO" id="GO:0000981">
    <property type="term" value="F:DNA-binding transcription factor activity, RNA polymerase II-specific"/>
    <property type="evidence" value="ECO:0007669"/>
    <property type="project" value="TreeGrafter"/>
</dbReference>
<evidence type="ECO:0000256" key="4">
    <source>
        <dbReference type="ARBA" id="ARBA00022833"/>
    </source>
</evidence>
<evidence type="ECO:0000256" key="5">
    <source>
        <dbReference type="PROSITE-ProRule" id="PRU00042"/>
    </source>
</evidence>
<accession>A0AAU9JT29</accession>
<keyword evidence="4" id="KW-0862">Zinc</keyword>
<sequence length="177" mass="20541">MTTDNERTDLKLLPPPIDLCVITGLKTRNSLSCLSCGMMFRSQSDVEIHLLSENSTFPKFGIANGEETVIQYEKSALILPLFSSLDIEEKEEFVCQQCRLEFKSYKGMKQHIGKMHLTKYKHSKCPLCTKNFRHKYAVKFHIKQVHEKSTRASCKNCGREFYNKYLLNNHTKTCYCL</sequence>
<proteinExistence type="predicted"/>
<dbReference type="InterPro" id="IPR036236">
    <property type="entry name" value="Znf_C2H2_sf"/>
</dbReference>
<dbReference type="Proteomes" id="UP001162131">
    <property type="component" value="Unassembled WGS sequence"/>
</dbReference>
<dbReference type="SUPFAM" id="SSF57667">
    <property type="entry name" value="beta-beta-alpha zinc fingers"/>
    <property type="match status" value="1"/>
</dbReference>
<dbReference type="Pfam" id="PF00096">
    <property type="entry name" value="zf-C2H2"/>
    <property type="match status" value="1"/>
</dbReference>
<dbReference type="PROSITE" id="PS50157">
    <property type="entry name" value="ZINC_FINGER_C2H2_2"/>
    <property type="match status" value="1"/>
</dbReference>
<dbReference type="GO" id="GO:0005634">
    <property type="term" value="C:nucleus"/>
    <property type="evidence" value="ECO:0007669"/>
    <property type="project" value="TreeGrafter"/>
</dbReference>
<evidence type="ECO:0000259" key="6">
    <source>
        <dbReference type="PROSITE" id="PS50157"/>
    </source>
</evidence>
<dbReference type="AlphaFoldDB" id="A0AAU9JT29"/>
<evidence type="ECO:0000313" key="8">
    <source>
        <dbReference type="Proteomes" id="UP001162131"/>
    </source>
</evidence>
<keyword evidence="2" id="KW-0677">Repeat</keyword>
<dbReference type="EMBL" id="CAJZBQ010000045">
    <property type="protein sequence ID" value="CAG9328266.1"/>
    <property type="molecule type" value="Genomic_DNA"/>
</dbReference>
<keyword evidence="8" id="KW-1185">Reference proteome</keyword>
<dbReference type="PANTHER" id="PTHR24379:SF127">
    <property type="entry name" value="BLOODY FINGERS-RELATED"/>
    <property type="match status" value="1"/>
</dbReference>
<evidence type="ECO:0000256" key="3">
    <source>
        <dbReference type="ARBA" id="ARBA00022771"/>
    </source>
</evidence>
<dbReference type="PANTHER" id="PTHR24379">
    <property type="entry name" value="KRAB AND ZINC FINGER DOMAIN-CONTAINING"/>
    <property type="match status" value="1"/>
</dbReference>
<dbReference type="InterPro" id="IPR013087">
    <property type="entry name" value="Znf_C2H2_type"/>
</dbReference>
<dbReference type="PROSITE" id="PS00028">
    <property type="entry name" value="ZINC_FINGER_C2H2_1"/>
    <property type="match status" value="2"/>
</dbReference>